<dbReference type="InterPro" id="IPR013321">
    <property type="entry name" value="Arc_rbn_hlx_hlx"/>
</dbReference>
<dbReference type="Pfam" id="PF01402">
    <property type="entry name" value="RHH_1"/>
    <property type="match status" value="1"/>
</dbReference>
<protein>
    <submittedName>
        <fullName evidence="3">Ribbon-helix-helix protein, CopG family</fullName>
    </submittedName>
</protein>
<accession>A0A6B0T753</accession>
<evidence type="ECO:0000259" key="2">
    <source>
        <dbReference type="Pfam" id="PF01402"/>
    </source>
</evidence>
<dbReference type="OrthoDB" id="56938at2157"/>
<dbReference type="RefSeq" id="WP_159762822.1">
    <property type="nucleotide sequence ID" value="NZ_WUUT01000001.1"/>
</dbReference>
<keyword evidence="4" id="KW-1185">Reference proteome</keyword>
<dbReference type="Gene3D" id="1.10.1220.10">
    <property type="entry name" value="Met repressor-like"/>
    <property type="match status" value="1"/>
</dbReference>
<dbReference type="AlphaFoldDB" id="A0A6B0T753"/>
<dbReference type="Proteomes" id="UP000466535">
    <property type="component" value="Unassembled WGS sequence"/>
</dbReference>
<sequence length="70" mass="8400">MERVTLRIPKQQIEEVEQMVETGEYPNRSEAIRSAVREMLAEQETGKERPSEKRKRRNSQRKKDRSWAKV</sequence>
<feature type="region of interest" description="Disordered" evidence="1">
    <location>
        <begin position="39"/>
        <end position="70"/>
    </location>
</feature>
<dbReference type="InterPro" id="IPR010985">
    <property type="entry name" value="Ribbon_hlx_hlx"/>
</dbReference>
<comment type="caution">
    <text evidence="3">The sequence shown here is derived from an EMBL/GenBank/DDBJ whole genome shotgun (WGS) entry which is preliminary data.</text>
</comment>
<feature type="compositionally biased region" description="Basic and acidic residues" evidence="1">
    <location>
        <begin position="39"/>
        <end position="51"/>
    </location>
</feature>
<name>A0A6B0T753_9EURY</name>
<dbReference type="InterPro" id="IPR002145">
    <property type="entry name" value="CopG"/>
</dbReference>
<proteinExistence type="predicted"/>
<dbReference type="CDD" id="cd22231">
    <property type="entry name" value="RHH_NikR_HicB-like"/>
    <property type="match status" value="1"/>
</dbReference>
<feature type="domain" description="Ribbon-helix-helix protein CopG" evidence="2">
    <location>
        <begin position="2"/>
        <end position="42"/>
    </location>
</feature>
<gene>
    <name evidence="3" type="ORF">GRX03_03750</name>
</gene>
<dbReference type="PANTHER" id="PTHR36215:SF1">
    <property type="entry name" value="BLL4998 PROTEIN"/>
    <property type="match status" value="1"/>
</dbReference>
<dbReference type="EMBL" id="WUUT01000001">
    <property type="protein sequence ID" value="MXR50720.1"/>
    <property type="molecule type" value="Genomic_DNA"/>
</dbReference>
<organism evidence="3 4">
    <name type="scientific">Halovenus carboxidivorans</name>
    <dbReference type="NCBI Taxonomy" id="2692199"/>
    <lineage>
        <taxon>Archaea</taxon>
        <taxon>Methanobacteriati</taxon>
        <taxon>Methanobacteriota</taxon>
        <taxon>Stenosarchaea group</taxon>
        <taxon>Halobacteria</taxon>
        <taxon>Halobacteriales</taxon>
        <taxon>Haloarculaceae</taxon>
        <taxon>Halovenus</taxon>
    </lineage>
</organism>
<evidence type="ECO:0000256" key="1">
    <source>
        <dbReference type="SAM" id="MobiDB-lite"/>
    </source>
</evidence>
<evidence type="ECO:0000313" key="4">
    <source>
        <dbReference type="Proteomes" id="UP000466535"/>
    </source>
</evidence>
<dbReference type="SUPFAM" id="SSF47598">
    <property type="entry name" value="Ribbon-helix-helix"/>
    <property type="match status" value="1"/>
</dbReference>
<evidence type="ECO:0000313" key="3">
    <source>
        <dbReference type="EMBL" id="MXR50720.1"/>
    </source>
</evidence>
<reference evidence="3 4" key="1">
    <citation type="submission" date="2019-12" db="EMBL/GenBank/DDBJ databases">
        <title>Isolation and characterization of three novel carbon monoxide-oxidizing members of Halobacteria from salione crusts and soils.</title>
        <authorList>
            <person name="Myers M.R."/>
            <person name="King G.M."/>
        </authorList>
    </citation>
    <scope>NUCLEOTIDE SEQUENCE [LARGE SCALE GENOMIC DNA]</scope>
    <source>
        <strain evidence="3 4">WSH3</strain>
    </source>
</reference>
<dbReference type="PANTHER" id="PTHR36215">
    <property type="entry name" value="BLL4998 PROTEIN"/>
    <property type="match status" value="1"/>
</dbReference>
<feature type="compositionally biased region" description="Basic residues" evidence="1">
    <location>
        <begin position="52"/>
        <end position="64"/>
    </location>
</feature>
<dbReference type="GO" id="GO:0006355">
    <property type="term" value="P:regulation of DNA-templated transcription"/>
    <property type="evidence" value="ECO:0007669"/>
    <property type="project" value="InterPro"/>
</dbReference>